<evidence type="ECO:0000256" key="1">
    <source>
        <dbReference type="PROSITE-ProRule" id="PRU00047"/>
    </source>
</evidence>
<organism evidence="4 5">
    <name type="scientific">Solanum verrucosum</name>
    <dbReference type="NCBI Taxonomy" id="315347"/>
    <lineage>
        <taxon>Eukaryota</taxon>
        <taxon>Viridiplantae</taxon>
        <taxon>Streptophyta</taxon>
        <taxon>Embryophyta</taxon>
        <taxon>Tracheophyta</taxon>
        <taxon>Spermatophyta</taxon>
        <taxon>Magnoliopsida</taxon>
        <taxon>eudicotyledons</taxon>
        <taxon>Gunneridae</taxon>
        <taxon>Pentapetalae</taxon>
        <taxon>asterids</taxon>
        <taxon>lamiids</taxon>
        <taxon>Solanales</taxon>
        <taxon>Solanaceae</taxon>
        <taxon>Solanoideae</taxon>
        <taxon>Solaneae</taxon>
        <taxon>Solanum</taxon>
    </lineage>
</organism>
<proteinExistence type="predicted"/>
<reference evidence="4" key="1">
    <citation type="submission" date="2023-08" db="EMBL/GenBank/DDBJ databases">
        <title>A de novo genome assembly of Solanum verrucosum Schlechtendal, a Mexican diploid species geographically isolated from the other diploid A-genome species in potato relatives.</title>
        <authorList>
            <person name="Hosaka K."/>
        </authorList>
    </citation>
    <scope>NUCLEOTIDE SEQUENCE</scope>
    <source>
        <tissue evidence="4">Young leaves</tissue>
    </source>
</reference>
<keyword evidence="1" id="KW-0862">Zinc</keyword>
<dbReference type="PROSITE" id="PS50158">
    <property type="entry name" value="ZF_CCHC"/>
    <property type="match status" value="1"/>
</dbReference>
<feature type="region of interest" description="Disordered" evidence="2">
    <location>
        <begin position="65"/>
        <end position="112"/>
    </location>
</feature>
<keyword evidence="5" id="KW-1185">Reference proteome</keyword>
<accession>A0AAF0UFY5</accession>
<dbReference type="InterPro" id="IPR001878">
    <property type="entry name" value="Znf_CCHC"/>
</dbReference>
<feature type="compositionally biased region" description="Polar residues" evidence="2">
    <location>
        <begin position="99"/>
        <end position="112"/>
    </location>
</feature>
<sequence length="348" mass="38902">MAHRRAYVRRNLNENVEQEAPQALLQAPQVLTDPLAEQVVVPVNPNVSTSATRVKDFTTMNPLEFHSSKVENRKSLRFSGQGSSNSPAPKLNKDRVSNPKPQEGNNSVSSLSTCARCERKHEGKCLAGSNVCVGCGKTDHKIRDCPSVAKNGGDHRWQAQPNPSLGSSGSQKKKRFYALQTHHEQEGFPNVVTGMLNVFHLDVYTLLDLGDTLSFVMSYVALSTRVVKFQFPSEPIQEWKEGNSMLKGQFASGLKARKMISKDFIYHLVRVRDTDSKTPALELVPVDNEFPKVFPDDLSGVPPKREIDFDISILLDKQPILIPPYLMALAELKKLKEQLKNFFDKGFI</sequence>
<dbReference type="Proteomes" id="UP001234989">
    <property type="component" value="Chromosome 9"/>
</dbReference>
<evidence type="ECO:0000313" key="5">
    <source>
        <dbReference type="Proteomes" id="UP001234989"/>
    </source>
</evidence>
<dbReference type="Gene3D" id="4.10.60.10">
    <property type="entry name" value="Zinc finger, CCHC-type"/>
    <property type="match status" value="1"/>
</dbReference>
<feature type="region of interest" description="Disordered" evidence="2">
    <location>
        <begin position="150"/>
        <end position="173"/>
    </location>
</feature>
<name>A0AAF0UFY5_SOLVR</name>
<evidence type="ECO:0000313" key="4">
    <source>
        <dbReference type="EMBL" id="WMV45103.1"/>
    </source>
</evidence>
<feature type="compositionally biased region" description="Polar residues" evidence="2">
    <location>
        <begin position="78"/>
        <end position="87"/>
    </location>
</feature>
<keyword evidence="1" id="KW-0479">Metal-binding</keyword>
<evidence type="ECO:0000259" key="3">
    <source>
        <dbReference type="PROSITE" id="PS50158"/>
    </source>
</evidence>
<dbReference type="GO" id="GO:0003676">
    <property type="term" value="F:nucleic acid binding"/>
    <property type="evidence" value="ECO:0007669"/>
    <property type="project" value="InterPro"/>
</dbReference>
<gene>
    <name evidence="4" type="ORF">MTR67_038488</name>
</gene>
<feature type="domain" description="CCHC-type" evidence="3">
    <location>
        <begin position="132"/>
        <end position="147"/>
    </location>
</feature>
<feature type="compositionally biased region" description="Polar residues" evidence="2">
    <location>
        <begin position="159"/>
        <end position="170"/>
    </location>
</feature>
<dbReference type="PANTHER" id="PTHR15503">
    <property type="entry name" value="LDOC1 RELATED"/>
    <property type="match status" value="1"/>
</dbReference>
<evidence type="ECO:0000256" key="2">
    <source>
        <dbReference type="SAM" id="MobiDB-lite"/>
    </source>
</evidence>
<dbReference type="EMBL" id="CP133620">
    <property type="protein sequence ID" value="WMV45103.1"/>
    <property type="molecule type" value="Genomic_DNA"/>
</dbReference>
<dbReference type="GO" id="GO:0008270">
    <property type="term" value="F:zinc ion binding"/>
    <property type="evidence" value="ECO:0007669"/>
    <property type="project" value="UniProtKB-KW"/>
</dbReference>
<keyword evidence="1" id="KW-0863">Zinc-finger</keyword>
<protein>
    <recommendedName>
        <fullName evidence="3">CCHC-type domain-containing protein</fullName>
    </recommendedName>
</protein>
<dbReference type="PANTHER" id="PTHR15503:SF45">
    <property type="entry name" value="RNA-DIRECTED DNA POLYMERASE HOMOLOG"/>
    <property type="match status" value="1"/>
</dbReference>
<dbReference type="InterPro" id="IPR032567">
    <property type="entry name" value="RTL1-rel"/>
</dbReference>
<dbReference type="AlphaFoldDB" id="A0AAF0UFY5"/>